<feature type="signal peptide" evidence="2">
    <location>
        <begin position="1"/>
        <end position="20"/>
    </location>
</feature>
<proteinExistence type="predicted"/>
<comment type="caution">
    <text evidence="3">The sequence shown here is derived from an EMBL/GenBank/DDBJ whole genome shotgun (WGS) entry which is preliminary data.</text>
</comment>
<feature type="region of interest" description="Disordered" evidence="1">
    <location>
        <begin position="178"/>
        <end position="215"/>
    </location>
</feature>
<gene>
    <name evidence="3" type="ORF">IC230_02995</name>
</gene>
<dbReference type="EMBL" id="JACXAA010000001">
    <property type="protein sequence ID" value="MBD2751843.1"/>
    <property type="molecule type" value="Genomic_DNA"/>
</dbReference>
<sequence length="385" mass="42370">MKRLCFLLAIYGLTACLGWAQDVVYLSDQTKVAGTLADITSEKVTLRVPKGEATIKFSYGVDRVVAVVNQRGRFLCMQYVLALPGDERDRLIQQFLTNTSQPASDAIIRRNPSEAIYGKVSYDQGDVVNYTTADGTAASLPKSDVVAIFYSTGKHELFADAPTLCDNPTLLRNEPNPVPVATASTTPTTVEPAPTAKTDDNWTTQKPAPGEGAKKSLELTAEEYDDYRTQGLERVKDFSVLIGVVADKSTDAESKNKAIKRILTLFKPGATIQVSSMVRDGQANTYSIQDYLRRLKLLPYANVSLEWANIQYVDELTQKEDGNYYGKIRGEQKFSGLNANGEVQYGDITQKDVDVLLQPYNKRGDGKDKIKWAILLGDIGVVATQ</sequence>
<dbReference type="Proteomes" id="UP000653797">
    <property type="component" value="Unassembled WGS sequence"/>
</dbReference>
<evidence type="ECO:0000256" key="1">
    <source>
        <dbReference type="SAM" id="MobiDB-lite"/>
    </source>
</evidence>
<reference evidence="3" key="1">
    <citation type="submission" date="2020-09" db="EMBL/GenBank/DDBJ databases">
        <authorList>
            <person name="Kim M.K."/>
        </authorList>
    </citation>
    <scope>NUCLEOTIDE SEQUENCE</scope>
    <source>
        <strain evidence="3">BT704</strain>
    </source>
</reference>
<feature type="compositionally biased region" description="Low complexity" evidence="1">
    <location>
        <begin position="179"/>
        <end position="196"/>
    </location>
</feature>
<organism evidence="3 4">
    <name type="scientific">Spirosoma validum</name>
    <dbReference type="NCBI Taxonomy" id="2771355"/>
    <lineage>
        <taxon>Bacteria</taxon>
        <taxon>Pseudomonadati</taxon>
        <taxon>Bacteroidota</taxon>
        <taxon>Cytophagia</taxon>
        <taxon>Cytophagales</taxon>
        <taxon>Cytophagaceae</taxon>
        <taxon>Spirosoma</taxon>
    </lineage>
</organism>
<name>A0A927AY05_9BACT</name>
<accession>A0A927AY05</accession>
<keyword evidence="4" id="KW-1185">Reference proteome</keyword>
<evidence type="ECO:0000313" key="3">
    <source>
        <dbReference type="EMBL" id="MBD2751843.1"/>
    </source>
</evidence>
<keyword evidence="2" id="KW-0732">Signal</keyword>
<dbReference type="AlphaFoldDB" id="A0A927AY05"/>
<dbReference type="PROSITE" id="PS51257">
    <property type="entry name" value="PROKAR_LIPOPROTEIN"/>
    <property type="match status" value="1"/>
</dbReference>
<feature type="chain" id="PRO_5036766609" evidence="2">
    <location>
        <begin position="21"/>
        <end position="385"/>
    </location>
</feature>
<protein>
    <submittedName>
        <fullName evidence="3">Uncharacterized protein</fullName>
    </submittedName>
</protein>
<dbReference type="RefSeq" id="WP_191037469.1">
    <property type="nucleotide sequence ID" value="NZ_JACXAA010000001.1"/>
</dbReference>
<evidence type="ECO:0000313" key="4">
    <source>
        <dbReference type="Proteomes" id="UP000653797"/>
    </source>
</evidence>
<evidence type="ECO:0000256" key="2">
    <source>
        <dbReference type="SAM" id="SignalP"/>
    </source>
</evidence>